<dbReference type="InterPro" id="IPR033469">
    <property type="entry name" value="CYTH-like_dom_sf"/>
</dbReference>
<dbReference type="SUPFAM" id="SSF55154">
    <property type="entry name" value="CYTH-like phosphatases"/>
    <property type="match status" value="1"/>
</dbReference>
<dbReference type="PROSITE" id="PS51707">
    <property type="entry name" value="CYTH"/>
    <property type="match status" value="1"/>
</dbReference>
<dbReference type="InterPro" id="IPR009195">
    <property type="entry name" value="Uncharacterised_YjbK"/>
</dbReference>
<evidence type="ECO:0000313" key="3">
    <source>
        <dbReference type="Proteomes" id="UP001596142"/>
    </source>
</evidence>
<dbReference type="EMBL" id="JBHSOZ010000003">
    <property type="protein sequence ID" value="MFC5712487.1"/>
    <property type="molecule type" value="Genomic_DNA"/>
</dbReference>
<dbReference type="Gene3D" id="2.40.320.10">
    <property type="entry name" value="Hypothetical Protein Pfu-838710-001"/>
    <property type="match status" value="1"/>
</dbReference>
<dbReference type="Proteomes" id="UP001596142">
    <property type="component" value="Unassembled WGS sequence"/>
</dbReference>
<comment type="caution">
    <text evidence="2">The sequence shown here is derived from an EMBL/GenBank/DDBJ whole genome shotgun (WGS) entry which is preliminary data.</text>
</comment>
<keyword evidence="3" id="KW-1185">Reference proteome</keyword>
<dbReference type="InterPro" id="IPR023577">
    <property type="entry name" value="CYTH_domain"/>
</dbReference>
<proteinExistence type="predicted"/>
<dbReference type="PIRSF" id="PIRSF012526">
    <property type="entry name" value="CYTH_UCP012526"/>
    <property type="match status" value="1"/>
</dbReference>
<gene>
    <name evidence="2" type="ORF">ACFPU1_06815</name>
</gene>
<sequence length="199" mass="23734">MGQDIEIEGKNLVTKDEFERIMKEWNLSYDQFTRQRNTYFDTEDFQIKGKKAALRIREKNNQWMLTLKEPHKDELLETNQLLTEKEAERAIQTGHIPKGEVEKQLKISLSLTDIKKVNNLGTLTTYRLELPYQKGELVFDHSTYLDKEDYELEFEGKSRDHVDKVLMSILDKYDIPKRETPNKIQRFFNRKSELTKKTE</sequence>
<dbReference type="SMART" id="SM01118">
    <property type="entry name" value="CYTH"/>
    <property type="match status" value="1"/>
</dbReference>
<accession>A0ABW0YM51</accession>
<dbReference type="Pfam" id="PF01928">
    <property type="entry name" value="CYTH"/>
    <property type="match status" value="1"/>
</dbReference>
<evidence type="ECO:0000259" key="1">
    <source>
        <dbReference type="PROSITE" id="PS51707"/>
    </source>
</evidence>
<dbReference type="CDD" id="cd07762">
    <property type="entry name" value="CYTH-like_Pase_1"/>
    <property type="match status" value="1"/>
</dbReference>
<reference evidence="3" key="1">
    <citation type="journal article" date="2019" name="Int. J. Syst. Evol. Microbiol.">
        <title>The Global Catalogue of Microorganisms (GCM) 10K type strain sequencing project: providing services to taxonomists for standard genome sequencing and annotation.</title>
        <authorList>
            <consortium name="The Broad Institute Genomics Platform"/>
            <consortium name="The Broad Institute Genome Sequencing Center for Infectious Disease"/>
            <person name="Wu L."/>
            <person name="Ma J."/>
        </authorList>
    </citation>
    <scope>NUCLEOTIDE SEQUENCE [LARGE SCALE GENOMIC DNA]</scope>
    <source>
        <strain evidence="3">CECT 7184</strain>
    </source>
</reference>
<name>A0ABW0YM51_9BACI</name>
<protein>
    <submittedName>
        <fullName evidence="2">CYTH domain-containing protein</fullName>
    </submittedName>
</protein>
<feature type="domain" description="CYTH" evidence="1">
    <location>
        <begin position="4"/>
        <end position="194"/>
    </location>
</feature>
<organism evidence="2 3">
    <name type="scientific">Thalassorhabdus alkalitolerans</name>
    <dbReference type="NCBI Taxonomy" id="2282697"/>
    <lineage>
        <taxon>Bacteria</taxon>
        <taxon>Bacillati</taxon>
        <taxon>Bacillota</taxon>
        <taxon>Bacilli</taxon>
        <taxon>Bacillales</taxon>
        <taxon>Bacillaceae</taxon>
        <taxon>Thalassorhabdus</taxon>
    </lineage>
</organism>
<dbReference type="RefSeq" id="WP_385939646.1">
    <property type="nucleotide sequence ID" value="NZ_JBHSOZ010000003.1"/>
</dbReference>
<evidence type="ECO:0000313" key="2">
    <source>
        <dbReference type="EMBL" id="MFC5712487.1"/>
    </source>
</evidence>